<name>A0A6C0P883_9BACL</name>
<keyword evidence="2" id="KW-1185">Reference proteome</keyword>
<dbReference type="EMBL" id="CP048286">
    <property type="protein sequence ID" value="QHW34585.1"/>
    <property type="molecule type" value="Genomic_DNA"/>
</dbReference>
<dbReference type="Proteomes" id="UP000479114">
    <property type="component" value="Chromosome"/>
</dbReference>
<protein>
    <submittedName>
        <fullName evidence="1">Uncharacterized protein</fullName>
    </submittedName>
</protein>
<evidence type="ECO:0000313" key="2">
    <source>
        <dbReference type="Proteomes" id="UP000479114"/>
    </source>
</evidence>
<dbReference type="RefSeq" id="WP_162644737.1">
    <property type="nucleotide sequence ID" value="NZ_CP048286.1"/>
</dbReference>
<proteinExistence type="predicted"/>
<reference evidence="1 2" key="1">
    <citation type="submission" date="2020-02" db="EMBL/GenBank/DDBJ databases">
        <title>Paenibacillus sp. nov., isolated from rhizosphere soil of tomato.</title>
        <authorList>
            <person name="Weon H.-Y."/>
            <person name="Lee S.A."/>
        </authorList>
    </citation>
    <scope>NUCLEOTIDE SEQUENCE [LARGE SCALE GENOMIC DNA]</scope>
    <source>
        <strain evidence="1 2">14171R-81</strain>
    </source>
</reference>
<organism evidence="1 2">
    <name type="scientific">Paenibacillus rhizovicinus</name>
    <dbReference type="NCBI Taxonomy" id="2704463"/>
    <lineage>
        <taxon>Bacteria</taxon>
        <taxon>Bacillati</taxon>
        <taxon>Bacillota</taxon>
        <taxon>Bacilli</taxon>
        <taxon>Bacillales</taxon>
        <taxon>Paenibacillaceae</taxon>
        <taxon>Paenibacillus</taxon>
    </lineage>
</organism>
<gene>
    <name evidence="1" type="ORF">GZH47_29875</name>
</gene>
<evidence type="ECO:0000313" key="1">
    <source>
        <dbReference type="EMBL" id="QHW34585.1"/>
    </source>
</evidence>
<dbReference type="AlphaFoldDB" id="A0A6C0P883"/>
<accession>A0A6C0P883</accession>
<sequence length="75" mass="7756">MGEHSDIGNISPSTDKSSCVIQRVAHVTKIGAEGVTAVVNGRTLLLPKDKVAEGLAAGDTIIWNGKIWTASNGVV</sequence>
<dbReference type="KEGG" id="prz:GZH47_29875"/>